<dbReference type="GO" id="GO:0016787">
    <property type="term" value="F:hydrolase activity"/>
    <property type="evidence" value="ECO:0007669"/>
    <property type="project" value="UniProtKB-KW"/>
</dbReference>
<dbReference type="STRING" id="1619234.SAMN05421730_1004152"/>
<dbReference type="PANTHER" id="PTHR11614">
    <property type="entry name" value="PHOSPHOLIPASE-RELATED"/>
    <property type="match status" value="1"/>
</dbReference>
<dbReference type="InterPro" id="IPR051044">
    <property type="entry name" value="MAG_DAG_Lipase"/>
</dbReference>
<dbReference type="InterPro" id="IPR022742">
    <property type="entry name" value="Hydrolase_4"/>
</dbReference>
<organism evidence="2 3">
    <name type="scientific">Anaerobium acetethylicum</name>
    <dbReference type="NCBI Taxonomy" id="1619234"/>
    <lineage>
        <taxon>Bacteria</taxon>
        <taxon>Bacillati</taxon>
        <taxon>Bacillota</taxon>
        <taxon>Clostridia</taxon>
        <taxon>Lachnospirales</taxon>
        <taxon>Lachnospiraceae</taxon>
        <taxon>Anaerobium</taxon>
    </lineage>
</organism>
<dbReference type="Proteomes" id="UP000199315">
    <property type="component" value="Unassembled WGS sequence"/>
</dbReference>
<dbReference type="AlphaFoldDB" id="A0A1D3TRN5"/>
<keyword evidence="2" id="KW-0378">Hydrolase</keyword>
<protein>
    <submittedName>
        <fullName evidence="2">Lysophospholipase, alpha-beta hydrolase superfamily</fullName>
    </submittedName>
</protein>
<dbReference type="SUPFAM" id="SSF53474">
    <property type="entry name" value="alpha/beta-Hydrolases"/>
    <property type="match status" value="1"/>
</dbReference>
<dbReference type="Pfam" id="PF12146">
    <property type="entry name" value="Hydrolase_4"/>
    <property type="match status" value="1"/>
</dbReference>
<name>A0A1D3TRN5_9FIRM</name>
<feature type="domain" description="Serine aminopeptidase S33" evidence="1">
    <location>
        <begin position="27"/>
        <end position="292"/>
    </location>
</feature>
<accession>A0A1D3TRN5</accession>
<evidence type="ECO:0000313" key="3">
    <source>
        <dbReference type="Proteomes" id="UP000199315"/>
    </source>
</evidence>
<proteinExistence type="predicted"/>
<reference evidence="2 3" key="1">
    <citation type="submission" date="2016-09" db="EMBL/GenBank/DDBJ databases">
        <authorList>
            <person name="Capua I."/>
            <person name="De Benedictis P."/>
            <person name="Joannis T."/>
            <person name="Lombin L.H."/>
            <person name="Cattoli G."/>
        </authorList>
    </citation>
    <scope>NUCLEOTIDE SEQUENCE [LARGE SCALE GENOMIC DNA]</scope>
    <source>
        <strain evidence="2 3">GluBS11</strain>
    </source>
</reference>
<dbReference type="EMBL" id="FMKA01000004">
    <property type="protein sequence ID" value="SCP96391.1"/>
    <property type="molecule type" value="Genomic_DNA"/>
</dbReference>
<gene>
    <name evidence="2" type="ORF">SAMN05421730_1004152</name>
</gene>
<dbReference type="InterPro" id="IPR029058">
    <property type="entry name" value="AB_hydrolase_fold"/>
</dbReference>
<dbReference type="OrthoDB" id="9806902at2"/>
<evidence type="ECO:0000313" key="2">
    <source>
        <dbReference type="EMBL" id="SCP96391.1"/>
    </source>
</evidence>
<dbReference type="RefSeq" id="WP_091231558.1">
    <property type="nucleotide sequence ID" value="NZ_FMKA01000004.1"/>
</dbReference>
<sequence>MKKEEFFYDSMDGLTKIHGIRWIPDVEIRAVLQISHGMAEFLDRYDGFAEYMAEKGILAVGNDHLGHGGSIRTMDDLGFFADRRGNDFVIGDMHTLMKMTKKQYPSVPYFLIGHSMGSFLTRIFITKYGGEINGAILSGTADQPDFMLWFGIIITRMIETAKGPRYRSPFINKLAFDSNNSRFMPSRTRADWLTTDESIVEWYLANEKCGFIFTLSAYRDMFRQMLYIKKKKNLEQMPKSLPVIFLSGKDDPVGEFGKGVERAYRRFAGTGMKDISIRLYEGARHEILNETNKEIVYNGIYEWLEGHITRAQEDAGK</sequence>
<evidence type="ECO:0000259" key="1">
    <source>
        <dbReference type="Pfam" id="PF12146"/>
    </source>
</evidence>
<keyword evidence="3" id="KW-1185">Reference proteome</keyword>
<dbReference type="Gene3D" id="3.40.50.1820">
    <property type="entry name" value="alpha/beta hydrolase"/>
    <property type="match status" value="1"/>
</dbReference>